<dbReference type="OrthoDB" id="3945550at2759"/>
<dbReference type="VEuPathDB" id="FungiDB:An15g01870"/>
<dbReference type="Proteomes" id="UP000068243">
    <property type="component" value="Unassembled WGS sequence"/>
</dbReference>
<evidence type="ECO:0000313" key="1">
    <source>
        <dbReference type="EMBL" id="GAQ40177.1"/>
    </source>
</evidence>
<protein>
    <submittedName>
        <fullName evidence="1">Uncharacterized protein</fullName>
    </submittedName>
</protein>
<dbReference type="OMA" id="YENEYAF"/>
<evidence type="ECO:0000313" key="2">
    <source>
        <dbReference type="Proteomes" id="UP000068243"/>
    </source>
</evidence>
<accession>A0A117DYX5</accession>
<reference evidence="2" key="1">
    <citation type="journal article" date="2016" name="Genome Announc.">
        <title>Draft genome sequence of Aspergillus niger strain An76.</title>
        <authorList>
            <person name="Gong W."/>
            <person name="Cheng Z."/>
            <person name="Zhang H."/>
            <person name="Liu L."/>
            <person name="Gao P."/>
            <person name="Wang L."/>
        </authorList>
    </citation>
    <scope>NUCLEOTIDE SEQUENCE [LARGE SCALE GENOMIC DNA]</scope>
    <source>
        <strain evidence="2">An76</strain>
    </source>
</reference>
<dbReference type="EMBL" id="BCMY01000005">
    <property type="protein sequence ID" value="GAQ40177.1"/>
    <property type="molecule type" value="Genomic_DNA"/>
</dbReference>
<dbReference type="VEuPathDB" id="FungiDB:M747DRAFT_364697"/>
<dbReference type="VEuPathDB" id="FungiDB:ATCC64974_31180"/>
<dbReference type="AlphaFoldDB" id="A0A117DYX5"/>
<proteinExistence type="predicted"/>
<dbReference type="VEuPathDB" id="FungiDB:ASPNIDRAFT2_1119801"/>
<sequence>MDKLPEEIKHVIATLNPKKPDGIVSNIEESCSYLLRLPHTQRVFAHVKRLSLMTVWRFIKPPLKYYLDTRDALEQGDVGKGFIDRCPSYEEDLASILNLITQLPNLSEVNIIDEEGGTAELAETISRHHPTCRVSLFISSLSTSKAWDSSPLLHAVCHYPLENTENGETQSTERLLQSIVHRAPHVRRVSVQSCSCGPLPMEESQDVPQVVAQIESLCWPLDREVTVEGFQCLKELTDLECLRSWTAGCIKDTMLLQTLASMQPFKELTHLTLALIHWYENEYAFWSSAEEMLESLPPLKSLCLLGGYTPALLTRGKVLRKHGPTLLELELHRASPSTQKIDLYELALGKGIGPVFSVNDILDLSRQLPLLKKLQICVQRRRGLEGAVYTALGQFTCLEELELVLKCLPEMNIFDHPVPSRELTDFEMARIWHSSVLGYGWPRWYLRDLLINCAIDEALAKAIFSYVWKGRNGHWLQRLTIYPLYGQLGEYSRYFYHDYCRKIKEEGFLDQLAPTWVVEPDLLTGLRAQKCVKPRHDLSDLSDDEDSTLTPVQQVGGEFVMEEEEDVQTVFQSLWPTADINAWPRHWHSWPLRSLGMDV</sequence>
<comment type="caution">
    <text evidence="1">The sequence shown here is derived from an EMBL/GenBank/DDBJ whole genome shotgun (WGS) entry which is preliminary data.</text>
</comment>
<organism evidence="1 2">
    <name type="scientific">Aspergillus niger</name>
    <dbReference type="NCBI Taxonomy" id="5061"/>
    <lineage>
        <taxon>Eukaryota</taxon>
        <taxon>Fungi</taxon>
        <taxon>Dikarya</taxon>
        <taxon>Ascomycota</taxon>
        <taxon>Pezizomycotina</taxon>
        <taxon>Eurotiomycetes</taxon>
        <taxon>Eurotiomycetidae</taxon>
        <taxon>Eurotiales</taxon>
        <taxon>Aspergillaceae</taxon>
        <taxon>Aspergillus</taxon>
        <taxon>Aspergillus subgen. Circumdati</taxon>
    </lineage>
</organism>
<gene>
    <name evidence="1" type="ORF">ABL_03474</name>
</gene>
<name>A0A117DYX5_ASPNG</name>